<dbReference type="InterPro" id="IPR050426">
    <property type="entry name" value="Glycosyltransferase_28"/>
</dbReference>
<dbReference type="InterPro" id="IPR010610">
    <property type="entry name" value="EryCIII-like_C"/>
</dbReference>
<proteinExistence type="inferred from homology"/>
<dbReference type="RefSeq" id="WP_075006019.1">
    <property type="nucleotide sequence ID" value="NZ_FOAP01000003.1"/>
</dbReference>
<evidence type="ECO:0000256" key="4">
    <source>
        <dbReference type="SAM" id="MobiDB-lite"/>
    </source>
</evidence>
<dbReference type="CDD" id="cd03784">
    <property type="entry name" value="GT1_Gtf-like"/>
    <property type="match status" value="1"/>
</dbReference>
<dbReference type="Gene3D" id="3.40.50.2000">
    <property type="entry name" value="Glycogen Phosphorylase B"/>
    <property type="match status" value="2"/>
</dbReference>
<dbReference type="GO" id="GO:0016758">
    <property type="term" value="F:hexosyltransferase activity"/>
    <property type="evidence" value="ECO:0007669"/>
    <property type="project" value="UniProtKB-ARBA"/>
</dbReference>
<dbReference type="OrthoDB" id="9805366at2"/>
<evidence type="ECO:0000256" key="1">
    <source>
        <dbReference type="ARBA" id="ARBA00006962"/>
    </source>
</evidence>
<comment type="similarity">
    <text evidence="1">Belongs to the glycosyltransferase 28 family.</text>
</comment>
<dbReference type="PANTHER" id="PTHR48050:SF13">
    <property type="entry name" value="STEROL 3-BETA-GLUCOSYLTRANSFERASE UGT80A2"/>
    <property type="match status" value="1"/>
</dbReference>
<feature type="region of interest" description="Disordered" evidence="4">
    <location>
        <begin position="385"/>
        <end position="411"/>
    </location>
</feature>
<evidence type="ECO:0000313" key="7">
    <source>
        <dbReference type="EMBL" id="SEL06599.1"/>
    </source>
</evidence>
<dbReference type="InterPro" id="IPR048284">
    <property type="entry name" value="EryCIII-like_N"/>
</dbReference>
<feature type="domain" description="Erythromycin biosynthesis protein CIII-like C-terminal" evidence="5">
    <location>
        <begin position="251"/>
        <end position="383"/>
    </location>
</feature>
<dbReference type="Pfam" id="PF06722">
    <property type="entry name" value="EryCIII-like_C"/>
    <property type="match status" value="1"/>
</dbReference>
<keyword evidence="8" id="KW-1185">Reference proteome</keyword>
<dbReference type="AlphaFoldDB" id="A0A1H7M673"/>
<dbReference type="Proteomes" id="UP000182719">
    <property type="component" value="Unassembled WGS sequence"/>
</dbReference>
<evidence type="ECO:0000259" key="6">
    <source>
        <dbReference type="Pfam" id="PF21036"/>
    </source>
</evidence>
<evidence type="ECO:0000256" key="2">
    <source>
        <dbReference type="ARBA" id="ARBA00022676"/>
    </source>
</evidence>
<reference evidence="8" key="1">
    <citation type="submission" date="2016-10" db="EMBL/GenBank/DDBJ databases">
        <authorList>
            <person name="Varghese N."/>
            <person name="Submissions S."/>
        </authorList>
    </citation>
    <scope>NUCLEOTIDE SEQUENCE [LARGE SCALE GENOMIC DNA]</scope>
    <source>
        <strain evidence="8">DSM 17044</strain>
    </source>
</reference>
<dbReference type="FunFam" id="3.40.50.2000:FF:000072">
    <property type="entry name" value="Glycosyl transferase"/>
    <property type="match status" value="1"/>
</dbReference>
<dbReference type="Pfam" id="PF21036">
    <property type="entry name" value="EryCIII-like_N"/>
    <property type="match status" value="1"/>
</dbReference>
<keyword evidence="3 7" id="KW-0808">Transferase</keyword>
<dbReference type="PANTHER" id="PTHR48050">
    <property type="entry name" value="STEROL 3-BETA-GLUCOSYLTRANSFERASE"/>
    <property type="match status" value="1"/>
</dbReference>
<dbReference type="EMBL" id="FOAP01000003">
    <property type="protein sequence ID" value="SEL06599.1"/>
    <property type="molecule type" value="Genomic_DNA"/>
</dbReference>
<protein>
    <submittedName>
        <fullName evidence="7">Glycosyltransferase, MGT family</fullName>
    </submittedName>
</protein>
<dbReference type="InterPro" id="IPR002213">
    <property type="entry name" value="UDP_glucos_trans"/>
</dbReference>
<sequence length="411" mass="45392">MRVLFTTTPGTGHFHPLVPTARALQRAGHEVAFAAAEPFRSQVEASGFPVFPAGVSFESLAQELKSHVQAPPRMEVPEGLDRVLELFVDRLARPMARALVPLCRRWRPDLLISESAEFAGPVVAERLGLPHATIQVGGVGFSDDGGTGLFARRLDGLRAEHGLPADPELRALYRYLHLSFMPAAYFGGSLPPNTQYLRLEVFDQSGEERLPDWMASLGDRPVIYATLGTVFNKLTHHLRTIIEALRDEPMDLIVTVGRDMDPARLGPQPSNVYVERYIPQSLVLPRCELAILHGGYNSVMSALHVGLPVLIVPLAADQPVNAQSCERLGVGRRVNPDTLTPELLRQQVREMMRDGAYRERARRFQAETQALPGMAEGVAMLERLSRERRPSQRSLSMSEKEKALAGPVARG</sequence>
<feature type="domain" description="Erythromycin biosynthesis protein CIII-like N-terminal" evidence="6">
    <location>
        <begin position="23"/>
        <end position="137"/>
    </location>
</feature>
<dbReference type="GO" id="GO:0017000">
    <property type="term" value="P:antibiotic biosynthetic process"/>
    <property type="evidence" value="ECO:0007669"/>
    <property type="project" value="UniProtKB-ARBA"/>
</dbReference>
<evidence type="ECO:0000313" key="8">
    <source>
        <dbReference type="Proteomes" id="UP000182719"/>
    </source>
</evidence>
<keyword evidence="2" id="KW-0328">Glycosyltransferase</keyword>
<evidence type="ECO:0000256" key="3">
    <source>
        <dbReference type="ARBA" id="ARBA00022679"/>
    </source>
</evidence>
<accession>A0A1H7M673</accession>
<evidence type="ECO:0000259" key="5">
    <source>
        <dbReference type="Pfam" id="PF06722"/>
    </source>
</evidence>
<organism evidence="7 8">
    <name type="scientific">Stigmatella aurantiaca</name>
    <dbReference type="NCBI Taxonomy" id="41"/>
    <lineage>
        <taxon>Bacteria</taxon>
        <taxon>Pseudomonadati</taxon>
        <taxon>Myxococcota</taxon>
        <taxon>Myxococcia</taxon>
        <taxon>Myxococcales</taxon>
        <taxon>Cystobacterineae</taxon>
        <taxon>Archangiaceae</taxon>
        <taxon>Stigmatella</taxon>
    </lineage>
</organism>
<gene>
    <name evidence="7" type="ORF">SAMN05444354_103445</name>
</gene>
<name>A0A1H7M673_STIAU</name>
<dbReference type="GO" id="GO:0008194">
    <property type="term" value="F:UDP-glycosyltransferase activity"/>
    <property type="evidence" value="ECO:0007669"/>
    <property type="project" value="InterPro"/>
</dbReference>
<dbReference type="SUPFAM" id="SSF53756">
    <property type="entry name" value="UDP-Glycosyltransferase/glycogen phosphorylase"/>
    <property type="match status" value="1"/>
</dbReference>